<dbReference type="Proteomes" id="UP000230002">
    <property type="component" value="Unassembled WGS sequence"/>
</dbReference>
<keyword evidence="2" id="KW-1185">Reference proteome</keyword>
<sequence>MSSNDIVPPIFISLSGHHVPAPPANAPYIPSPVEAKYRRSCHGGLPGPAEGAGKPSPPAVIMIGVSPDSVSAKLGLQVGVQCRSILLGQQIEDVHVIVYESKYRLLASMYKPVITANPVAIVCEPFSTTLGIPICDAKTTSIEGTGGTFFPDITKPGKLFLLTARHVLFH</sequence>
<dbReference type="EMBL" id="AYKW01000003">
    <property type="protein sequence ID" value="PIL35574.1"/>
    <property type="molecule type" value="Genomic_DNA"/>
</dbReference>
<dbReference type="OrthoDB" id="5424209at2759"/>
<accession>A0A2G8SP75</accession>
<dbReference type="AlphaFoldDB" id="A0A2G8SP75"/>
<dbReference type="STRING" id="1077348.A0A2G8SP75"/>
<comment type="caution">
    <text evidence="1">The sequence shown here is derived from an EMBL/GenBank/DDBJ whole genome shotgun (WGS) entry which is preliminary data.</text>
</comment>
<organism evidence="1 2">
    <name type="scientific">Ganoderma sinense ZZ0214-1</name>
    <dbReference type="NCBI Taxonomy" id="1077348"/>
    <lineage>
        <taxon>Eukaryota</taxon>
        <taxon>Fungi</taxon>
        <taxon>Dikarya</taxon>
        <taxon>Basidiomycota</taxon>
        <taxon>Agaricomycotina</taxon>
        <taxon>Agaricomycetes</taxon>
        <taxon>Polyporales</taxon>
        <taxon>Polyporaceae</taxon>
        <taxon>Ganoderma</taxon>
    </lineage>
</organism>
<reference evidence="1 2" key="1">
    <citation type="journal article" date="2015" name="Sci. Rep.">
        <title>Chromosome-level genome map provides insights into diverse defense mechanisms in the medicinal fungus Ganoderma sinense.</title>
        <authorList>
            <person name="Zhu Y."/>
            <person name="Xu J."/>
            <person name="Sun C."/>
            <person name="Zhou S."/>
            <person name="Xu H."/>
            <person name="Nelson D.R."/>
            <person name="Qian J."/>
            <person name="Song J."/>
            <person name="Luo H."/>
            <person name="Xiang L."/>
            <person name="Li Y."/>
            <person name="Xu Z."/>
            <person name="Ji A."/>
            <person name="Wang L."/>
            <person name="Lu S."/>
            <person name="Hayward A."/>
            <person name="Sun W."/>
            <person name="Li X."/>
            <person name="Schwartz D.C."/>
            <person name="Wang Y."/>
            <person name="Chen S."/>
        </authorList>
    </citation>
    <scope>NUCLEOTIDE SEQUENCE [LARGE SCALE GENOMIC DNA]</scope>
    <source>
        <strain evidence="1 2">ZZ0214-1</strain>
    </source>
</reference>
<evidence type="ECO:0000313" key="1">
    <source>
        <dbReference type="EMBL" id="PIL35574.1"/>
    </source>
</evidence>
<name>A0A2G8SP75_9APHY</name>
<proteinExistence type="predicted"/>
<evidence type="ECO:0000313" key="2">
    <source>
        <dbReference type="Proteomes" id="UP000230002"/>
    </source>
</evidence>
<gene>
    <name evidence="1" type="ORF">GSI_02302</name>
</gene>
<protein>
    <submittedName>
        <fullName evidence="1">Uncharacterized protein</fullName>
    </submittedName>
</protein>